<dbReference type="SUPFAM" id="SSF64307">
    <property type="entry name" value="SirA-like"/>
    <property type="match status" value="1"/>
</dbReference>
<dbReference type="CDD" id="cd03423">
    <property type="entry name" value="SirA"/>
    <property type="match status" value="1"/>
</dbReference>
<comment type="function">
    <text evidence="3">Sulfur carrier protein which probably makes part of a sulfur-relay system.</text>
</comment>
<evidence type="ECO:0000256" key="2">
    <source>
        <dbReference type="ARBA" id="ARBA00022490"/>
    </source>
</evidence>
<proteinExistence type="inferred from homology"/>
<dbReference type="NCBIfam" id="NF001423">
    <property type="entry name" value="PRK00299.1"/>
    <property type="match status" value="1"/>
</dbReference>
<dbReference type="InterPro" id="IPR036868">
    <property type="entry name" value="TusA-like_sf"/>
</dbReference>
<name>A0ABW3UAX4_9GAMM</name>
<evidence type="ECO:0000256" key="3">
    <source>
        <dbReference type="HAMAP-Rule" id="MF_00413"/>
    </source>
</evidence>
<keyword evidence="2 3" id="KW-0963">Cytoplasm</keyword>
<evidence type="ECO:0000313" key="5">
    <source>
        <dbReference type="EMBL" id="MFD1218088.1"/>
    </source>
</evidence>
<dbReference type="HAMAP" id="MF_00413">
    <property type="entry name" value="Thiourid_synth_A"/>
    <property type="match status" value="1"/>
</dbReference>
<dbReference type="InterPro" id="IPR022931">
    <property type="entry name" value="Sulphur_carrier_TusA"/>
</dbReference>
<keyword evidence="6" id="KW-1185">Reference proteome</keyword>
<feature type="active site" description="Cysteine persulfide intermediate" evidence="3">
    <location>
        <position position="21"/>
    </location>
</feature>
<dbReference type="PANTHER" id="PTHR33279:SF2">
    <property type="entry name" value="SULFUR CARRIER PROTEIN TUSA"/>
    <property type="match status" value="1"/>
</dbReference>
<dbReference type="PROSITE" id="PS01148">
    <property type="entry name" value="UPF0033"/>
    <property type="match status" value="1"/>
</dbReference>
<organism evidence="5 6">
    <name type="scientific">Microbulbifer celer</name>
    <dbReference type="NCBI Taxonomy" id="435905"/>
    <lineage>
        <taxon>Bacteria</taxon>
        <taxon>Pseudomonadati</taxon>
        <taxon>Pseudomonadota</taxon>
        <taxon>Gammaproteobacteria</taxon>
        <taxon>Cellvibrionales</taxon>
        <taxon>Microbulbiferaceae</taxon>
        <taxon>Microbulbifer</taxon>
    </lineage>
</organism>
<dbReference type="GO" id="GO:0016740">
    <property type="term" value="F:transferase activity"/>
    <property type="evidence" value="ECO:0007669"/>
    <property type="project" value="UniProtKB-KW"/>
</dbReference>
<evidence type="ECO:0000259" key="4">
    <source>
        <dbReference type="PROSITE" id="PS01148"/>
    </source>
</evidence>
<comment type="caution">
    <text evidence="5">The sequence shown here is derived from an EMBL/GenBank/DDBJ whole genome shotgun (WGS) entry which is preliminary data.</text>
</comment>
<dbReference type="InterPro" id="IPR001455">
    <property type="entry name" value="TusA-like"/>
</dbReference>
<feature type="domain" description="UPF0033" evidence="4">
    <location>
        <begin position="14"/>
        <end position="38"/>
    </location>
</feature>
<dbReference type="Proteomes" id="UP001597264">
    <property type="component" value="Unassembled WGS sequence"/>
</dbReference>
<keyword evidence="5" id="KW-0808">Transferase</keyword>
<gene>
    <name evidence="3 5" type="primary">tusA</name>
    <name evidence="5" type="ORF">ACFQ2X_15895</name>
</gene>
<evidence type="ECO:0000256" key="1">
    <source>
        <dbReference type="ARBA" id="ARBA00008984"/>
    </source>
</evidence>
<dbReference type="EMBL" id="JBHTLR010000023">
    <property type="protein sequence ID" value="MFD1218088.1"/>
    <property type="molecule type" value="Genomic_DNA"/>
</dbReference>
<evidence type="ECO:0000313" key="6">
    <source>
        <dbReference type="Proteomes" id="UP001597264"/>
    </source>
</evidence>
<dbReference type="Gene3D" id="3.30.110.40">
    <property type="entry name" value="TusA-like domain"/>
    <property type="match status" value="1"/>
</dbReference>
<dbReference type="RefSeq" id="WP_230439092.1">
    <property type="nucleotide sequence ID" value="NZ_CP087715.1"/>
</dbReference>
<comment type="similarity">
    <text evidence="1 3">Belongs to the sulfur carrier protein TusA family.</text>
</comment>
<reference evidence="6" key="1">
    <citation type="journal article" date="2019" name="Int. J. Syst. Evol. Microbiol.">
        <title>The Global Catalogue of Microorganisms (GCM) 10K type strain sequencing project: providing services to taxonomists for standard genome sequencing and annotation.</title>
        <authorList>
            <consortium name="The Broad Institute Genomics Platform"/>
            <consortium name="The Broad Institute Genome Sequencing Center for Infectious Disease"/>
            <person name="Wu L."/>
            <person name="Ma J."/>
        </authorList>
    </citation>
    <scope>NUCLEOTIDE SEQUENCE [LARGE SCALE GENOMIC DNA]</scope>
    <source>
        <strain evidence="6">CCUG 54356</strain>
    </source>
</reference>
<accession>A0ABW3UAX4</accession>
<comment type="subcellular location">
    <subcellularLocation>
        <location evidence="3">Cytoplasm</location>
    </subcellularLocation>
</comment>
<dbReference type="PANTHER" id="PTHR33279">
    <property type="entry name" value="SULFUR CARRIER PROTEIN YEDF-RELATED"/>
    <property type="match status" value="1"/>
</dbReference>
<dbReference type="Pfam" id="PF01206">
    <property type="entry name" value="TusA"/>
    <property type="match status" value="1"/>
</dbReference>
<protein>
    <recommendedName>
        <fullName evidence="3">Sulfur carrier protein TusA</fullName>
    </recommendedName>
</protein>
<sequence length="84" mass="9548">MKSDQTPSVSDHILDARGLLCPEPVMMLHAAVRKVADGEVLQVFATDPSTQRDIPKFCQFLGYELIQHAEENDEFIYWIKKADV</sequence>